<feature type="compositionally biased region" description="Low complexity" evidence="1">
    <location>
        <begin position="21"/>
        <end position="32"/>
    </location>
</feature>
<evidence type="ECO:0000313" key="3">
    <source>
        <dbReference type="Proteomes" id="UP001595850"/>
    </source>
</evidence>
<comment type="caution">
    <text evidence="2">The sequence shown here is derived from an EMBL/GenBank/DDBJ whole genome shotgun (WGS) entry which is preliminary data.</text>
</comment>
<reference evidence="3" key="1">
    <citation type="journal article" date="2019" name="Int. J. Syst. Evol. Microbiol.">
        <title>The Global Catalogue of Microorganisms (GCM) 10K type strain sequencing project: providing services to taxonomists for standard genome sequencing and annotation.</title>
        <authorList>
            <consortium name="The Broad Institute Genomics Platform"/>
            <consortium name="The Broad Institute Genome Sequencing Center for Infectious Disease"/>
            <person name="Wu L."/>
            <person name="Ma J."/>
        </authorList>
    </citation>
    <scope>NUCLEOTIDE SEQUENCE [LARGE SCALE GENOMIC DNA]</scope>
    <source>
        <strain evidence="3">TBRC 4489</strain>
    </source>
</reference>
<accession>A0ABV8I9N8</accession>
<gene>
    <name evidence="2" type="ORF">ACFOWE_21660</name>
</gene>
<protein>
    <submittedName>
        <fullName evidence="2">Uncharacterized protein</fullName>
    </submittedName>
</protein>
<feature type="compositionally biased region" description="Low complexity" evidence="1">
    <location>
        <begin position="159"/>
        <end position="173"/>
    </location>
</feature>
<proteinExistence type="predicted"/>
<organism evidence="2 3">
    <name type="scientific">Planomonospora corallina</name>
    <dbReference type="NCBI Taxonomy" id="1806052"/>
    <lineage>
        <taxon>Bacteria</taxon>
        <taxon>Bacillati</taxon>
        <taxon>Actinomycetota</taxon>
        <taxon>Actinomycetes</taxon>
        <taxon>Streptosporangiales</taxon>
        <taxon>Streptosporangiaceae</taxon>
        <taxon>Planomonospora</taxon>
    </lineage>
</organism>
<sequence length="284" mass="28772">MNEYPAGTGTRPEQDGELRQAARQAAEQTRSAVGEVAGTAKEQTRAVAGEVGHQARRAVGELRARADEQAWRQSRRAAQGIRQWADELAVAGDAVKPDSPVSDVVRQVADGGRRAADYLERNGLAGVVREVQDFARRRPGAFLAGALAAGFLAGRIAKAASESGTAGASGDGADTWRAAGPGAGRPWSDGGGRIAEGTWGAEDTTAPTAPIRQAPPVTPPAVAPGSAAPAAPPSPPPSGLSSQSHVTPAGPSGHGTGSGPGFGEERFPGTPVTPPPTDRGGEPR</sequence>
<feature type="compositionally biased region" description="Gly residues" evidence="1">
    <location>
        <begin position="252"/>
        <end position="262"/>
    </location>
</feature>
<dbReference type="RefSeq" id="WP_377290615.1">
    <property type="nucleotide sequence ID" value="NZ_JBHSBM010000024.1"/>
</dbReference>
<evidence type="ECO:0000313" key="2">
    <source>
        <dbReference type="EMBL" id="MFC4060918.1"/>
    </source>
</evidence>
<dbReference type="Proteomes" id="UP001595850">
    <property type="component" value="Unassembled WGS sequence"/>
</dbReference>
<dbReference type="EMBL" id="JBHSBM010000024">
    <property type="protein sequence ID" value="MFC4060918.1"/>
    <property type="molecule type" value="Genomic_DNA"/>
</dbReference>
<evidence type="ECO:0000256" key="1">
    <source>
        <dbReference type="SAM" id="MobiDB-lite"/>
    </source>
</evidence>
<name>A0ABV8I9N8_9ACTN</name>
<feature type="region of interest" description="Disordered" evidence="1">
    <location>
        <begin position="159"/>
        <end position="284"/>
    </location>
</feature>
<keyword evidence="3" id="KW-1185">Reference proteome</keyword>
<feature type="region of interest" description="Disordered" evidence="1">
    <location>
        <begin position="1"/>
        <end position="37"/>
    </location>
</feature>